<feature type="region of interest" description="Disordered" evidence="2">
    <location>
        <begin position="1143"/>
        <end position="1179"/>
    </location>
</feature>
<reference evidence="3" key="2">
    <citation type="submission" date="2024-04" db="UniProtKB">
        <authorList>
            <consortium name="EnsemblMetazoa"/>
        </authorList>
    </citation>
    <scope>IDENTIFICATION</scope>
    <source>
        <strain evidence="3">EBRO</strain>
    </source>
</reference>
<accession>A0AAG5DGS2</accession>
<dbReference type="Gene3D" id="1.25.10.10">
    <property type="entry name" value="Leucine-rich Repeat Variant"/>
    <property type="match status" value="1"/>
</dbReference>
<dbReference type="GO" id="GO:0007076">
    <property type="term" value="P:mitotic chromosome condensation"/>
    <property type="evidence" value="ECO:0007669"/>
    <property type="project" value="InterPro"/>
</dbReference>
<organism evidence="3 4">
    <name type="scientific">Anopheles atroparvus</name>
    <name type="common">European mosquito</name>
    <dbReference type="NCBI Taxonomy" id="41427"/>
    <lineage>
        <taxon>Eukaryota</taxon>
        <taxon>Metazoa</taxon>
        <taxon>Ecdysozoa</taxon>
        <taxon>Arthropoda</taxon>
        <taxon>Hexapoda</taxon>
        <taxon>Insecta</taxon>
        <taxon>Pterygota</taxon>
        <taxon>Neoptera</taxon>
        <taxon>Endopterygota</taxon>
        <taxon>Diptera</taxon>
        <taxon>Nematocera</taxon>
        <taxon>Culicoidea</taxon>
        <taxon>Culicidae</taxon>
        <taxon>Anophelinae</taxon>
        <taxon>Anopheles</taxon>
    </lineage>
</organism>
<dbReference type="InterPro" id="IPR011989">
    <property type="entry name" value="ARM-like"/>
</dbReference>
<proteinExistence type="predicted"/>
<dbReference type="InterPro" id="IPR016024">
    <property type="entry name" value="ARM-type_fold"/>
</dbReference>
<dbReference type="GO" id="GO:0042393">
    <property type="term" value="F:histone binding"/>
    <property type="evidence" value="ECO:0007669"/>
    <property type="project" value="TreeGrafter"/>
</dbReference>
<evidence type="ECO:0000313" key="4">
    <source>
        <dbReference type="Proteomes" id="UP000075880"/>
    </source>
</evidence>
<feature type="region of interest" description="Disordered" evidence="2">
    <location>
        <begin position="1255"/>
        <end position="1285"/>
    </location>
</feature>
<dbReference type="SUPFAM" id="SSF48371">
    <property type="entry name" value="ARM repeat"/>
    <property type="match status" value="1"/>
</dbReference>
<dbReference type="GO" id="GO:0000796">
    <property type="term" value="C:condensin complex"/>
    <property type="evidence" value="ECO:0007669"/>
    <property type="project" value="TreeGrafter"/>
</dbReference>
<dbReference type="PANTHER" id="PTHR14222">
    <property type="entry name" value="CONDENSIN"/>
    <property type="match status" value="1"/>
</dbReference>
<evidence type="ECO:0000313" key="3">
    <source>
        <dbReference type="EnsemblMetazoa" id="ENSAATROPP009893"/>
    </source>
</evidence>
<reference evidence="4" key="1">
    <citation type="submission" date="2021-09" db="EMBL/GenBank/DDBJ databases">
        <authorList>
            <consortium name="Infravec"/>
            <person name="Campbell I L."/>
            <person name="Maslen G."/>
            <person name="Yates A."/>
        </authorList>
    </citation>
    <scope>NUCLEOTIDE SEQUENCE [LARGE SCALE GENOMIC DNA]</scope>
    <source>
        <strain evidence="4">Infravec2 EBRE</strain>
    </source>
</reference>
<evidence type="ECO:0008006" key="5">
    <source>
        <dbReference type="Google" id="ProtNLM"/>
    </source>
</evidence>
<evidence type="ECO:0000256" key="1">
    <source>
        <dbReference type="ARBA" id="ARBA00023067"/>
    </source>
</evidence>
<dbReference type="PANTHER" id="PTHR14222:SF1">
    <property type="entry name" value="CONDENSIN-2 COMPLEX SUBUNIT D3"/>
    <property type="match status" value="1"/>
</dbReference>
<dbReference type="Proteomes" id="UP000075880">
    <property type="component" value="Unassembled WGS sequence"/>
</dbReference>
<dbReference type="EnsemblMetazoa" id="ENSAATROPT010960">
    <property type="protein sequence ID" value="ENSAATROPP009893"/>
    <property type="gene ID" value="ENSAATROPG008923"/>
</dbReference>
<dbReference type="InterPro" id="IPR026971">
    <property type="entry name" value="CND1/NCAPD3"/>
</dbReference>
<name>A0AAG5DGS2_ANOAO</name>
<keyword evidence="1" id="KW-0226">DNA condensation</keyword>
<evidence type="ECO:0000256" key="2">
    <source>
        <dbReference type="SAM" id="MobiDB-lite"/>
    </source>
</evidence>
<feature type="compositionally biased region" description="Basic and acidic residues" evidence="2">
    <location>
        <begin position="1143"/>
        <end position="1153"/>
    </location>
</feature>
<dbReference type="GO" id="GO:0000779">
    <property type="term" value="C:condensed chromosome, centromeric region"/>
    <property type="evidence" value="ECO:0007669"/>
    <property type="project" value="TreeGrafter"/>
</dbReference>
<sequence>MAPPHVHMLLDQLPIYFDSSMSIELVDRVCYKGAETTDKTLNGGNRARSDEGEHQVQDFRELPMIKRAIRETDLLDLIHDIIREVESLRSRAGVFDQYDNWQYLSKKLDIDKFLTFIYGLVCLAEYDPAEVAHRKLSLGAARLYVVLLSTPGQKQTIAFNEHVLSKCLNVFKIVDQLRNPIYLDKNNSRSQPTTEDIRLLLDYIALLDDLQLLLRCMTLKNCESTKAKIVNTMKNVLTYCIKHAFKRAEAEQLADKVFATLSTLCLPEHDDHNDCSVTINMVLNKTAVFCTVEYKSAPPTFQMYNFFLRLLEQNPKDACDVLTNFVKSVVTNPPKVFSRPDDYAYLLDVAVKYELAMFSKCNLSIVEYLKTIETHAESSARINILEMLTRLATVDCGVDWELFQSEISKVPREIEMIRILYNKLLEKSSTVKQKAFQCLLRMLQNGNKIIKKIFYCAFYCPNAVEDEKNYLQMNDVEELYQTAELELGISRNVFNFQQNNGSCKTTNPHYLVNEAAEARSSPLPKLPILSSDIEGIETLSDIFTSLPNVIYEAMLSPKSAIRRVAVSCLECILELNRNRIDDPVFENITVKLAKDPVMLVRRTTLNVLNKLVALYPNYLPLIKLWSKCLLFFMDDVDQKIRESAMESLKINVFDSMCRFEDSSTGRIFTPWMIVRSILVLGKINVLKNAVESWIQKSILTPKNLSIIESHIFTVNCSEAWIILSIIACKMKSRNPDVVIKTMSDILQQDMYNSPICLQYILSVIKSWLADFTRPGLNHLFKILSDLLRTGSSNISLVSDIYSLCCMIKEKSDGFVGTDWIASIRDSSAEYLLHFHSHYASMHMTNERYLISLLVYAESATDLNDKPAINILNILQKYIALIASSEKLLSMQADQNRKINVTIIVLARFGLRDGFLASTIIADFNKILKFKNIHESIICTLITAFSDLCKRHTSLVDSSIATVIGQLSSRYLTVRSVALNNLNELILHDYVKMRGGVLLNILKLIIDVDDHIAAQAMYVIQLYVHSKNEKLLKVSLLECIYVFNNYLQYAESDMFPASDIASEPCELAGSTEESIWKRSAIYDFFVENIDDNSLLHLLKNVNKIYHQLSKGKYVECSQGVATLVDLLYVFKRMCNAKDRDKSQFSKKCSTKDEETATDQPEDGPSSAKRSRLKNMHAQNEQETTTIVEKMIAVYHNFQLEVLKYVDKVEPGQMDIVNQRLNDLALSIASNFRSLVEFSKPLSFWRGLIKSVDGMNTFKQNSSKTRGENKKSNDKTVNSSDEEEAFS</sequence>
<dbReference type="EnsemblMetazoa" id="ENSAATROPT005184">
    <property type="protein sequence ID" value="ENSAATROPP004854"/>
    <property type="gene ID" value="ENSAATROPG004150"/>
</dbReference>
<feature type="compositionally biased region" description="Basic and acidic residues" evidence="2">
    <location>
        <begin position="1263"/>
        <end position="1272"/>
    </location>
</feature>
<dbReference type="GO" id="GO:0010032">
    <property type="term" value="P:meiotic chromosome condensation"/>
    <property type="evidence" value="ECO:0007669"/>
    <property type="project" value="TreeGrafter"/>
</dbReference>
<keyword evidence="4" id="KW-1185">Reference proteome</keyword>
<protein>
    <recommendedName>
        <fullName evidence="5">Condensin complex subunit 1 C-terminal domain-containing protein</fullName>
    </recommendedName>
</protein>